<proteinExistence type="predicted"/>
<dbReference type="STRING" id="1209926.A0A1G4B0H7"/>
<name>A0A1G4B0H7_9PEZI</name>
<dbReference type="GO" id="GO:0032259">
    <property type="term" value="P:methylation"/>
    <property type="evidence" value="ECO:0007669"/>
    <property type="project" value="UniProtKB-KW"/>
</dbReference>
<dbReference type="OrthoDB" id="2013972at2759"/>
<keyword evidence="2" id="KW-1185">Reference proteome</keyword>
<accession>A0A1G4B0H7</accession>
<keyword evidence="1" id="KW-0489">Methyltransferase</keyword>
<dbReference type="EMBL" id="MJBS01000091">
    <property type="protein sequence ID" value="OHE94894.1"/>
    <property type="molecule type" value="Genomic_DNA"/>
</dbReference>
<dbReference type="InterPro" id="IPR029063">
    <property type="entry name" value="SAM-dependent_MTases_sf"/>
</dbReference>
<dbReference type="RefSeq" id="XP_022472056.1">
    <property type="nucleotide sequence ID" value="XM_022621442.1"/>
</dbReference>
<dbReference type="GO" id="GO:0008168">
    <property type="term" value="F:methyltransferase activity"/>
    <property type="evidence" value="ECO:0007669"/>
    <property type="project" value="UniProtKB-KW"/>
</dbReference>
<keyword evidence="1" id="KW-0808">Transferase</keyword>
<dbReference type="InterPro" id="IPR036374">
    <property type="entry name" value="OxRdtase_Mopterin-bd_sf"/>
</dbReference>
<evidence type="ECO:0000313" key="2">
    <source>
        <dbReference type="Proteomes" id="UP000176998"/>
    </source>
</evidence>
<evidence type="ECO:0000313" key="1">
    <source>
        <dbReference type="EMBL" id="OHE94894.1"/>
    </source>
</evidence>
<organism evidence="1 2">
    <name type="scientific">Colletotrichum orchidophilum</name>
    <dbReference type="NCBI Taxonomy" id="1209926"/>
    <lineage>
        <taxon>Eukaryota</taxon>
        <taxon>Fungi</taxon>
        <taxon>Dikarya</taxon>
        <taxon>Ascomycota</taxon>
        <taxon>Pezizomycotina</taxon>
        <taxon>Sordariomycetes</taxon>
        <taxon>Hypocreomycetidae</taxon>
        <taxon>Glomerellales</taxon>
        <taxon>Glomerellaceae</taxon>
        <taxon>Colletotrichum</taxon>
    </lineage>
</organism>
<dbReference type="SUPFAM" id="SSF56524">
    <property type="entry name" value="Oxidoreductase molybdopterin-binding domain"/>
    <property type="match status" value="1"/>
</dbReference>
<dbReference type="GeneID" id="34562952"/>
<gene>
    <name evidence="1" type="ORF">CORC01_09813</name>
</gene>
<dbReference type="AlphaFoldDB" id="A0A1G4B0H7"/>
<reference evidence="1 2" key="1">
    <citation type="submission" date="2016-09" db="EMBL/GenBank/DDBJ databases">
        <authorList>
            <person name="Capua I."/>
            <person name="De Benedictis P."/>
            <person name="Joannis T."/>
            <person name="Lombin L.H."/>
            <person name="Cattoli G."/>
        </authorList>
    </citation>
    <scope>NUCLEOTIDE SEQUENCE [LARGE SCALE GENOMIC DNA]</scope>
    <source>
        <strain evidence="1 2">IMI 309357</strain>
    </source>
</reference>
<dbReference type="Proteomes" id="UP000176998">
    <property type="component" value="Unassembled WGS sequence"/>
</dbReference>
<sequence length="249" mass="28294">MLQEASEHLGRPYQDIKALKAILMETGFTGVTMQHFKWPTNPWPKEARHKELGVWHNENLAQGWEAICMAPLTRALQWTKNEVLVLMAENRKEFCDRSIHAYFSILVEWENHSRRNLAAYGSQVIDLLDISSHNPEFQLRPIPASDPVLSGTHWKMWHKEVGGSLFPDKKVINACGGLIKEVKHPGFYGVDTHFKDDETMNYLVRVPTSKVKANGVMLAWKINGEVPPLSTEVYFALLSLVTSELEGMG</sequence>
<dbReference type="SUPFAM" id="SSF53335">
    <property type="entry name" value="S-adenosyl-L-methionine-dependent methyltransferases"/>
    <property type="match status" value="1"/>
</dbReference>
<protein>
    <submittedName>
        <fullName evidence="1">Methyltransferase domain-containing protein</fullName>
    </submittedName>
</protein>
<comment type="caution">
    <text evidence="1">The sequence shown here is derived from an EMBL/GenBank/DDBJ whole genome shotgun (WGS) entry which is preliminary data.</text>
</comment>